<name>A0AAV5U625_9BILA</name>
<organism evidence="2 3">
    <name type="scientific">Pristionchus entomophagus</name>
    <dbReference type="NCBI Taxonomy" id="358040"/>
    <lineage>
        <taxon>Eukaryota</taxon>
        <taxon>Metazoa</taxon>
        <taxon>Ecdysozoa</taxon>
        <taxon>Nematoda</taxon>
        <taxon>Chromadorea</taxon>
        <taxon>Rhabditida</taxon>
        <taxon>Rhabditina</taxon>
        <taxon>Diplogasteromorpha</taxon>
        <taxon>Diplogasteroidea</taxon>
        <taxon>Neodiplogasteridae</taxon>
        <taxon>Pristionchus</taxon>
    </lineage>
</organism>
<protein>
    <recommendedName>
        <fullName evidence="4">RING-type domain-containing protein</fullName>
    </recommendedName>
</protein>
<dbReference type="Proteomes" id="UP001432027">
    <property type="component" value="Unassembled WGS sequence"/>
</dbReference>
<reference evidence="2" key="1">
    <citation type="submission" date="2023-10" db="EMBL/GenBank/DDBJ databases">
        <title>Genome assembly of Pristionchus species.</title>
        <authorList>
            <person name="Yoshida K."/>
            <person name="Sommer R.J."/>
        </authorList>
    </citation>
    <scope>NUCLEOTIDE SEQUENCE</scope>
    <source>
        <strain evidence="2">RS0144</strain>
    </source>
</reference>
<dbReference type="AlphaFoldDB" id="A0AAV5U625"/>
<feature type="non-terminal residue" evidence="2">
    <location>
        <position position="244"/>
    </location>
</feature>
<dbReference type="PANTHER" id="PTHR16450">
    <property type="entry name" value="RING FINGER PROTEIN 186"/>
    <property type="match status" value="1"/>
</dbReference>
<feature type="region of interest" description="Disordered" evidence="1">
    <location>
        <begin position="15"/>
        <end position="42"/>
    </location>
</feature>
<feature type="compositionally biased region" description="Basic and acidic residues" evidence="1">
    <location>
        <begin position="81"/>
        <end position="95"/>
    </location>
</feature>
<dbReference type="PANTHER" id="PTHR16450:SF1">
    <property type="entry name" value="PROTEIN CBG12045"/>
    <property type="match status" value="1"/>
</dbReference>
<keyword evidence="3" id="KW-1185">Reference proteome</keyword>
<evidence type="ECO:0000313" key="3">
    <source>
        <dbReference type="Proteomes" id="UP001432027"/>
    </source>
</evidence>
<comment type="caution">
    <text evidence="2">The sequence shown here is derived from an EMBL/GenBank/DDBJ whole genome shotgun (WGS) entry which is preliminary data.</text>
</comment>
<accession>A0AAV5U625</accession>
<evidence type="ECO:0000313" key="2">
    <source>
        <dbReference type="EMBL" id="GMT01859.1"/>
    </source>
</evidence>
<dbReference type="EMBL" id="BTSX01000005">
    <property type="protein sequence ID" value="GMT01859.1"/>
    <property type="molecule type" value="Genomic_DNA"/>
</dbReference>
<proteinExistence type="predicted"/>
<feature type="region of interest" description="Disordered" evidence="1">
    <location>
        <begin position="73"/>
        <end position="98"/>
    </location>
</feature>
<dbReference type="Gene3D" id="3.30.40.10">
    <property type="entry name" value="Zinc/RING finger domain, C3HC4 (zinc finger)"/>
    <property type="match status" value="1"/>
</dbReference>
<dbReference type="InterPro" id="IPR013083">
    <property type="entry name" value="Znf_RING/FYVE/PHD"/>
</dbReference>
<evidence type="ECO:0000256" key="1">
    <source>
        <dbReference type="SAM" id="MobiDB-lite"/>
    </source>
</evidence>
<feature type="non-terminal residue" evidence="2">
    <location>
        <position position="1"/>
    </location>
</feature>
<gene>
    <name evidence="2" type="ORF">PENTCL1PPCAC_24033</name>
</gene>
<sequence>LPDLDNDADVILIEEPLPLAQRPHEPRMARNHPAQEQHLQPQQPPLDWLQEARALVDQEREFRMEARNQWRDWGRAAQPEAPRRRGRAEQRDHQQQVDAADAGQLMRLFEEGMRGIRELEERLAQREDQDALDEAAQLFDELDWRNNREFEAMEDFDMLLQPVRQPRAGRAAAAETAAQAAARIKELRDVNESDESVALRYTRACTICLAANPRWRAVLVACGHMTCSACAEQLAADAASRTFE</sequence>
<evidence type="ECO:0008006" key="4">
    <source>
        <dbReference type="Google" id="ProtNLM"/>
    </source>
</evidence>